<evidence type="ECO:0000313" key="3">
    <source>
        <dbReference type="Proteomes" id="UP000266389"/>
    </source>
</evidence>
<dbReference type="Pfam" id="PF01764">
    <property type="entry name" value="Lipase_3"/>
    <property type="match status" value="1"/>
</dbReference>
<dbReference type="PANTHER" id="PTHR45856:SF24">
    <property type="entry name" value="FUNGAL LIPASE-LIKE DOMAIN-CONTAINING PROTEIN"/>
    <property type="match status" value="1"/>
</dbReference>
<reference evidence="2 3" key="1">
    <citation type="journal article" date="2011" name="ISME J.">
        <title>Community ecology of hot spring cyanobacterial mats: predominant populations and their functional potential.</title>
        <authorList>
            <person name="Klatt C.G."/>
            <person name="Wood J.M."/>
            <person name="Rusch D.B."/>
            <person name="Bateson M.M."/>
            <person name="Hamamura N."/>
            <person name="Heidelberg J.F."/>
            <person name="Grossman A.R."/>
            <person name="Bhaya D."/>
            <person name="Cohan F.M."/>
            <person name="Kuhl M."/>
            <person name="Bryant D.A."/>
            <person name="Ward D.M."/>
        </authorList>
    </citation>
    <scope>NUCLEOTIDE SEQUENCE [LARGE SCALE GENOMIC DNA]</scope>
    <source>
        <strain evidence="2">OS</strain>
    </source>
</reference>
<dbReference type="InterPro" id="IPR051218">
    <property type="entry name" value="Sec_MonoDiacylglyc_Lipase"/>
</dbReference>
<dbReference type="EMBL" id="PHFL01000062">
    <property type="protein sequence ID" value="RFM23573.1"/>
    <property type="molecule type" value="Genomic_DNA"/>
</dbReference>
<dbReference type="Proteomes" id="UP000266389">
    <property type="component" value="Unassembled WGS sequence"/>
</dbReference>
<feature type="domain" description="Fungal lipase-type" evidence="1">
    <location>
        <begin position="97"/>
        <end position="233"/>
    </location>
</feature>
<organism evidence="2 3">
    <name type="scientific">Candidatus Thermochlorobacter aerophilus</name>
    <dbReference type="NCBI Taxonomy" id="1868324"/>
    <lineage>
        <taxon>Bacteria</taxon>
        <taxon>Pseudomonadati</taxon>
        <taxon>Chlorobiota</taxon>
        <taxon>Chlorobiia</taxon>
        <taxon>Chlorobiales</taxon>
        <taxon>Candidatus Thermochlorobacteriaceae</taxon>
        <taxon>Candidatus Thermochlorobacter</taxon>
    </lineage>
</organism>
<dbReference type="Gene3D" id="3.40.50.1820">
    <property type="entry name" value="alpha/beta hydrolase"/>
    <property type="match status" value="1"/>
</dbReference>
<dbReference type="CDD" id="cd00519">
    <property type="entry name" value="Lipase_3"/>
    <property type="match status" value="1"/>
</dbReference>
<name>A0A395LYG5_9BACT</name>
<dbReference type="GO" id="GO:0006629">
    <property type="term" value="P:lipid metabolic process"/>
    <property type="evidence" value="ECO:0007669"/>
    <property type="project" value="InterPro"/>
</dbReference>
<dbReference type="InterPro" id="IPR002921">
    <property type="entry name" value="Fungal_lipase-type"/>
</dbReference>
<accession>A0A395LYG5</accession>
<sequence length="332" mass="38156">MKKPLPPSTLAALRPPSYEHRYFENWKLHPFDPHATRFNYCNAWWLSEIALLAYADIDFIQKVLNEAELHETGAEIKTFQKDSLWCFVAYTDEIILVAFRGTEMQSFWDSVQDLITDFNFFLVKDDGGAKVHRGFLSAVESIWQELAAHTVSLYSKKPRKIWFTGHSLGAALATLAVDKLARQTSLPVQGLYTFGSPRVGDLGFLQRFLSYPFARNVYRLVAGADIVPHVPPVRWFRHVGQLCFINDRDEIVRSMPRTLSHQAVLKKTLKALAKSLETARLKKISELYHSLVVPDFLADHAPLSYAIRVWNCYVHTLNQKPQKSIWRKIPQL</sequence>
<evidence type="ECO:0000259" key="1">
    <source>
        <dbReference type="Pfam" id="PF01764"/>
    </source>
</evidence>
<dbReference type="PANTHER" id="PTHR45856">
    <property type="entry name" value="ALPHA/BETA-HYDROLASES SUPERFAMILY PROTEIN"/>
    <property type="match status" value="1"/>
</dbReference>
<protein>
    <submittedName>
        <fullName evidence="2">Lipase family protein</fullName>
    </submittedName>
</protein>
<evidence type="ECO:0000313" key="2">
    <source>
        <dbReference type="EMBL" id="RFM23573.1"/>
    </source>
</evidence>
<proteinExistence type="predicted"/>
<dbReference type="InterPro" id="IPR029058">
    <property type="entry name" value="AB_hydrolase_fold"/>
</dbReference>
<comment type="caution">
    <text evidence="2">The sequence shown here is derived from an EMBL/GenBank/DDBJ whole genome shotgun (WGS) entry which is preliminary data.</text>
</comment>
<gene>
    <name evidence="2" type="ORF">D0433_10455</name>
</gene>
<dbReference type="AlphaFoldDB" id="A0A395LYG5"/>
<dbReference type="SUPFAM" id="SSF53474">
    <property type="entry name" value="alpha/beta-Hydrolases"/>
    <property type="match status" value="1"/>
</dbReference>